<reference evidence="2" key="1">
    <citation type="submission" date="2021-06" db="EMBL/GenBank/DDBJ databases">
        <authorList>
            <person name="Kallberg Y."/>
            <person name="Tangrot J."/>
            <person name="Rosling A."/>
        </authorList>
    </citation>
    <scope>NUCLEOTIDE SEQUENCE</scope>
    <source>
        <strain evidence="2">UK204</strain>
    </source>
</reference>
<proteinExistence type="predicted"/>
<sequence>MSNSSTSSTSSASSKPVMHHTNLPKINISTTSDYLLSSKPNAIVIFPEGTISDEPMAFDDEALEFSLISNCPSPIERKMEKYKKLRAIHERAGRLPKVSDNSSN</sequence>
<feature type="region of interest" description="Disordered" evidence="1">
    <location>
        <begin position="1"/>
        <end position="22"/>
    </location>
</feature>
<dbReference type="OrthoDB" id="2382013at2759"/>
<dbReference type="EMBL" id="CAJVPQ010003637">
    <property type="protein sequence ID" value="CAG8633731.1"/>
    <property type="molecule type" value="Genomic_DNA"/>
</dbReference>
<evidence type="ECO:0000313" key="3">
    <source>
        <dbReference type="Proteomes" id="UP000789570"/>
    </source>
</evidence>
<accession>A0A9N9GVZ4</accession>
<feature type="compositionally biased region" description="Low complexity" evidence="1">
    <location>
        <begin position="1"/>
        <end position="14"/>
    </location>
</feature>
<name>A0A9N9GVZ4_9GLOM</name>
<evidence type="ECO:0000256" key="1">
    <source>
        <dbReference type="SAM" id="MobiDB-lite"/>
    </source>
</evidence>
<organism evidence="2 3">
    <name type="scientific">Funneliformis caledonium</name>
    <dbReference type="NCBI Taxonomy" id="1117310"/>
    <lineage>
        <taxon>Eukaryota</taxon>
        <taxon>Fungi</taxon>
        <taxon>Fungi incertae sedis</taxon>
        <taxon>Mucoromycota</taxon>
        <taxon>Glomeromycotina</taxon>
        <taxon>Glomeromycetes</taxon>
        <taxon>Glomerales</taxon>
        <taxon>Glomeraceae</taxon>
        <taxon>Funneliformis</taxon>
    </lineage>
</organism>
<gene>
    <name evidence="2" type="ORF">FCALED_LOCUS10203</name>
</gene>
<evidence type="ECO:0000313" key="2">
    <source>
        <dbReference type="EMBL" id="CAG8633731.1"/>
    </source>
</evidence>
<dbReference type="AlphaFoldDB" id="A0A9N9GVZ4"/>
<keyword evidence="3" id="KW-1185">Reference proteome</keyword>
<protein>
    <submittedName>
        <fullName evidence="2">9401_t:CDS:1</fullName>
    </submittedName>
</protein>
<dbReference type="Proteomes" id="UP000789570">
    <property type="component" value="Unassembled WGS sequence"/>
</dbReference>
<comment type="caution">
    <text evidence="2">The sequence shown here is derived from an EMBL/GenBank/DDBJ whole genome shotgun (WGS) entry which is preliminary data.</text>
</comment>